<evidence type="ECO:0000256" key="3">
    <source>
        <dbReference type="ARBA" id="ARBA00022679"/>
    </source>
</evidence>
<sequence>MKILCVLVLYHCKLQESRTYKTLGANNEHLLVFDNSENPQDITNIAPEAIYIHNESNIGLSACYNQAAKYAKKHEYEWLLFLDQDTDFDEVSISDYLKAIERNPSCKMFAPMVKCGVYTMSPMKYKHHFALFSQKHYEGITSLHQLSVINSGMCVSLAALEKCGGYNERVFLDYSDHEFLRRFKKYYNKVFVLSQTVYQDYSAKSDPIDVALKRLKLFCESIHGCEKNTLKEKIEFSIPILKRTLFLVLKNRSLLPFAIAYKYYFRK</sequence>
<keyword evidence="2 5" id="KW-0328">Glycosyltransferase</keyword>
<dbReference type="RefSeq" id="WP_264959957.1">
    <property type="nucleotide sequence ID" value="NZ_JAPDUQ010000003.1"/>
</dbReference>
<evidence type="ECO:0000313" key="5">
    <source>
        <dbReference type="EMBL" id="MCW4094605.1"/>
    </source>
</evidence>
<dbReference type="InterPro" id="IPR001173">
    <property type="entry name" value="Glyco_trans_2-like"/>
</dbReference>
<keyword evidence="3 5" id="KW-0808">Transferase</keyword>
<evidence type="ECO:0000313" key="6">
    <source>
        <dbReference type="Proteomes" id="UP001209074"/>
    </source>
</evidence>
<dbReference type="PANTHER" id="PTHR43179">
    <property type="entry name" value="RHAMNOSYLTRANSFERASE WBBL"/>
    <property type="match status" value="1"/>
</dbReference>
<feature type="domain" description="Glycosyltransferase 2-like" evidence="4">
    <location>
        <begin position="26"/>
        <end position="107"/>
    </location>
</feature>
<dbReference type="PANTHER" id="PTHR43179:SF12">
    <property type="entry name" value="GALACTOFURANOSYLTRANSFERASE GLFT2"/>
    <property type="match status" value="1"/>
</dbReference>
<comment type="similarity">
    <text evidence="1">Belongs to the glycosyltransferase 2 family.</text>
</comment>
<dbReference type="EC" id="2.4.-.-" evidence="5"/>
<evidence type="ECO:0000256" key="1">
    <source>
        <dbReference type="ARBA" id="ARBA00006739"/>
    </source>
</evidence>
<comment type="caution">
    <text evidence="5">The sequence shown here is derived from an EMBL/GenBank/DDBJ whole genome shotgun (WGS) entry which is preliminary data.</text>
</comment>
<dbReference type="Pfam" id="PF00535">
    <property type="entry name" value="Glycos_transf_2"/>
    <property type="match status" value="1"/>
</dbReference>
<dbReference type="Proteomes" id="UP001209074">
    <property type="component" value="Unassembled WGS sequence"/>
</dbReference>
<dbReference type="InterPro" id="IPR029044">
    <property type="entry name" value="Nucleotide-diphossugar_trans"/>
</dbReference>
<reference evidence="5" key="1">
    <citation type="submission" date="2022-11" db="EMBL/GenBank/DDBJ databases">
        <title>Genomic repertoires linked with pathogenic potency of arthritogenic Prevotella copri isolated from the gut of rheumatoid arthritis patients.</title>
        <authorList>
            <person name="Nii T."/>
            <person name="Maeda Y."/>
            <person name="Motooka D."/>
            <person name="Naito M."/>
            <person name="Matsumoto Y."/>
            <person name="Ogawa T."/>
            <person name="Oguro-Igashira E."/>
            <person name="Kishikawa T."/>
            <person name="Yamashita M."/>
            <person name="Koizumi S."/>
            <person name="Kurakawa T."/>
            <person name="Okumura R."/>
            <person name="Kayama H."/>
            <person name="Murakami M."/>
            <person name="Sakaguchi T."/>
            <person name="Das B."/>
            <person name="Nakamura S."/>
            <person name="Okada Y."/>
            <person name="Kumanogoh A."/>
            <person name="Takeda K."/>
        </authorList>
    </citation>
    <scope>NUCLEOTIDE SEQUENCE</scope>
    <source>
        <strain evidence="5">N016-13</strain>
    </source>
</reference>
<gene>
    <name evidence="5" type="ORF">ONT05_13820</name>
</gene>
<dbReference type="Gene3D" id="3.90.550.10">
    <property type="entry name" value="Spore Coat Polysaccharide Biosynthesis Protein SpsA, Chain A"/>
    <property type="match status" value="1"/>
</dbReference>
<dbReference type="EMBL" id="JAPDUS010000034">
    <property type="protein sequence ID" value="MCW4094605.1"/>
    <property type="molecule type" value="Genomic_DNA"/>
</dbReference>
<dbReference type="GO" id="GO:0016757">
    <property type="term" value="F:glycosyltransferase activity"/>
    <property type="evidence" value="ECO:0007669"/>
    <property type="project" value="UniProtKB-KW"/>
</dbReference>
<name>A0AAW5U3L5_9BACT</name>
<accession>A0AAW5U3L5</accession>
<organism evidence="5 6">
    <name type="scientific">Segatella copri</name>
    <dbReference type="NCBI Taxonomy" id="165179"/>
    <lineage>
        <taxon>Bacteria</taxon>
        <taxon>Pseudomonadati</taxon>
        <taxon>Bacteroidota</taxon>
        <taxon>Bacteroidia</taxon>
        <taxon>Bacteroidales</taxon>
        <taxon>Prevotellaceae</taxon>
        <taxon>Segatella</taxon>
    </lineage>
</organism>
<evidence type="ECO:0000256" key="2">
    <source>
        <dbReference type="ARBA" id="ARBA00022676"/>
    </source>
</evidence>
<dbReference type="SUPFAM" id="SSF53448">
    <property type="entry name" value="Nucleotide-diphospho-sugar transferases"/>
    <property type="match status" value="1"/>
</dbReference>
<protein>
    <submittedName>
        <fullName evidence="5">Glycosyltransferase</fullName>
        <ecNumber evidence="5">2.4.-.-</ecNumber>
    </submittedName>
</protein>
<dbReference type="AlphaFoldDB" id="A0AAW5U3L5"/>
<proteinExistence type="inferred from homology"/>
<evidence type="ECO:0000259" key="4">
    <source>
        <dbReference type="Pfam" id="PF00535"/>
    </source>
</evidence>